<dbReference type="Pfam" id="PF00578">
    <property type="entry name" value="AhpC-TSA"/>
    <property type="match status" value="1"/>
</dbReference>
<dbReference type="PANTHER" id="PTHR42852">
    <property type="entry name" value="THIOL:DISULFIDE INTERCHANGE PROTEIN DSBE"/>
    <property type="match status" value="1"/>
</dbReference>
<dbReference type="PANTHER" id="PTHR42852:SF17">
    <property type="entry name" value="THIOREDOXIN-LIKE PROTEIN HI_1115"/>
    <property type="match status" value="1"/>
</dbReference>
<dbReference type="CDD" id="cd02966">
    <property type="entry name" value="TlpA_like_family"/>
    <property type="match status" value="1"/>
</dbReference>
<proteinExistence type="predicted"/>
<protein>
    <recommendedName>
        <fullName evidence="2">Thioredoxin domain-containing protein</fullName>
    </recommendedName>
</protein>
<name>A0A3D2X5D9_9FIRM</name>
<dbReference type="GO" id="GO:0016209">
    <property type="term" value="F:antioxidant activity"/>
    <property type="evidence" value="ECO:0007669"/>
    <property type="project" value="InterPro"/>
</dbReference>
<dbReference type="InterPro" id="IPR000866">
    <property type="entry name" value="AhpC/TSA"/>
</dbReference>
<dbReference type="InterPro" id="IPR013766">
    <property type="entry name" value="Thioredoxin_domain"/>
</dbReference>
<dbReference type="InterPro" id="IPR017937">
    <property type="entry name" value="Thioredoxin_CS"/>
</dbReference>
<dbReference type="PROSITE" id="PS00194">
    <property type="entry name" value="THIOREDOXIN_1"/>
    <property type="match status" value="1"/>
</dbReference>
<evidence type="ECO:0000313" key="4">
    <source>
        <dbReference type="Proteomes" id="UP000262969"/>
    </source>
</evidence>
<sequence length="303" mass="32819">MNKKKTYIIAGVFTALLLISALLYKQLAKGYENEEAFTPQSESELASEESDVPFTTGENEDSTTKAIDPTVLPNNNSVEKASEAVIDKSNDKSKSNITEKSNNNSTNIPEKAATDKVANNVPTKAPVKQGNAVQPTKAPQATNSPVPTNTPVPTSTPIPTIPVNKNTATNFTVYDSNGNAVSLSDYFGKPIVVNFWASWCGPCKSEMPGFDSMYQQYKGSVTFLMVDMVDGNRETKETGQSFIAKNGFSFPVFYDTKQSASYAYSITSYPTTLFINADGSIATIKKGAMSESTLENEINKILN</sequence>
<gene>
    <name evidence="3" type="ORF">DHW61_08040</name>
</gene>
<feature type="domain" description="Thioredoxin" evidence="2">
    <location>
        <begin position="162"/>
        <end position="303"/>
    </location>
</feature>
<feature type="compositionally biased region" description="Basic and acidic residues" evidence="1">
    <location>
        <begin position="80"/>
        <end position="94"/>
    </location>
</feature>
<dbReference type="InterPro" id="IPR036249">
    <property type="entry name" value="Thioredoxin-like_sf"/>
</dbReference>
<dbReference type="Proteomes" id="UP000262969">
    <property type="component" value="Unassembled WGS sequence"/>
</dbReference>
<dbReference type="AlphaFoldDB" id="A0A3D2X5D9"/>
<feature type="compositionally biased region" description="Polar residues" evidence="1">
    <location>
        <begin position="95"/>
        <end position="108"/>
    </location>
</feature>
<dbReference type="GO" id="GO:0016491">
    <property type="term" value="F:oxidoreductase activity"/>
    <property type="evidence" value="ECO:0007669"/>
    <property type="project" value="InterPro"/>
</dbReference>
<evidence type="ECO:0000256" key="1">
    <source>
        <dbReference type="SAM" id="MobiDB-lite"/>
    </source>
</evidence>
<feature type="region of interest" description="Disordered" evidence="1">
    <location>
        <begin position="35"/>
        <end position="161"/>
    </location>
</feature>
<feature type="compositionally biased region" description="Pro residues" evidence="1">
    <location>
        <begin position="148"/>
        <end position="160"/>
    </location>
</feature>
<dbReference type="PROSITE" id="PS51352">
    <property type="entry name" value="THIOREDOXIN_2"/>
    <property type="match status" value="1"/>
</dbReference>
<accession>A0A3D2X5D9</accession>
<evidence type="ECO:0000259" key="2">
    <source>
        <dbReference type="PROSITE" id="PS51352"/>
    </source>
</evidence>
<reference evidence="3 4" key="1">
    <citation type="journal article" date="2018" name="Nat. Biotechnol.">
        <title>A standardized bacterial taxonomy based on genome phylogeny substantially revises the tree of life.</title>
        <authorList>
            <person name="Parks D.H."/>
            <person name="Chuvochina M."/>
            <person name="Waite D.W."/>
            <person name="Rinke C."/>
            <person name="Skarshewski A."/>
            <person name="Chaumeil P.A."/>
            <person name="Hugenholtz P."/>
        </authorList>
    </citation>
    <scope>NUCLEOTIDE SEQUENCE [LARGE SCALE GENOMIC DNA]</scope>
    <source>
        <strain evidence="3">UBA11728</strain>
    </source>
</reference>
<dbReference type="Gene3D" id="3.40.30.10">
    <property type="entry name" value="Glutaredoxin"/>
    <property type="match status" value="1"/>
</dbReference>
<dbReference type="InterPro" id="IPR050553">
    <property type="entry name" value="Thioredoxin_ResA/DsbE_sf"/>
</dbReference>
<comment type="caution">
    <text evidence="3">The sequence shown here is derived from an EMBL/GenBank/DDBJ whole genome shotgun (WGS) entry which is preliminary data.</text>
</comment>
<organism evidence="3 4">
    <name type="scientific">Lachnoclostridium phytofermentans</name>
    <dbReference type="NCBI Taxonomy" id="66219"/>
    <lineage>
        <taxon>Bacteria</taxon>
        <taxon>Bacillati</taxon>
        <taxon>Bacillota</taxon>
        <taxon>Clostridia</taxon>
        <taxon>Lachnospirales</taxon>
        <taxon>Lachnospiraceae</taxon>
    </lineage>
</organism>
<feature type="compositionally biased region" description="Polar residues" evidence="1">
    <location>
        <begin position="131"/>
        <end position="141"/>
    </location>
</feature>
<evidence type="ECO:0000313" key="3">
    <source>
        <dbReference type="EMBL" id="HCL02349.1"/>
    </source>
</evidence>
<dbReference type="SUPFAM" id="SSF52833">
    <property type="entry name" value="Thioredoxin-like"/>
    <property type="match status" value="1"/>
</dbReference>
<dbReference type="EMBL" id="DPVV01000262">
    <property type="protein sequence ID" value="HCL02349.1"/>
    <property type="molecule type" value="Genomic_DNA"/>
</dbReference>